<evidence type="ECO:0000259" key="3">
    <source>
        <dbReference type="PROSITE" id="PS50181"/>
    </source>
</evidence>
<dbReference type="AlphaFoldDB" id="A0A484FZT6"/>
<dbReference type="SMART" id="SM00256">
    <property type="entry name" value="FBOX"/>
    <property type="match status" value="1"/>
</dbReference>
<accession>A0A484FZT6</accession>
<dbReference type="Pfam" id="PF01480">
    <property type="entry name" value="PWI"/>
    <property type="match status" value="1"/>
</dbReference>
<dbReference type="PANTHER" id="PTHR23148:SF0">
    <property type="entry name" value="SERINE_ARGININE REPETITIVE MATRIX PROTEIN 1"/>
    <property type="match status" value="1"/>
</dbReference>
<evidence type="ECO:0000313" key="5">
    <source>
        <dbReference type="EMBL" id="TDZ23340.1"/>
    </source>
</evidence>
<dbReference type="EMBL" id="AMCV02000006">
    <property type="protein sequence ID" value="TDZ23340.1"/>
    <property type="molecule type" value="Genomic_DNA"/>
</dbReference>
<dbReference type="GO" id="GO:0003723">
    <property type="term" value="F:RNA binding"/>
    <property type="evidence" value="ECO:0007669"/>
    <property type="project" value="TreeGrafter"/>
</dbReference>
<sequence length="1005" mass="112026">MQKVNLQVMKKWIASRISEILGSEDDVVIELCFNLIEGSKFPDIKALQIQLTGFLDKDTAPFCKELWKLCLSAQTSPQGVPKELLEAKKLELIQEKIEADRAADEARRRREDTERRDSDLNRPRDRDRDRGDRNRGRGGGDSWRGRRGDRNNDQRVYGHRTGERRSRSPAPRYRDQRERASFRGSQRDRYHQFPHFSTKAKPISKPLGIIAIAGSRPKQKAHPIFIVPQSIPDQRIKVPNQIPQQVINAPSSIQISQPPSSTPVSSVTPMSCSVNATGLLKIETAMIGSQRLEEPSPALVNLNRGYILPAYKMQKLITIMTLPANHGSPGLDLGTASPSHAHASGDATGHGEAMNTIVLMDAVMPHAGDFDQVVTESYDSRVGQKKRKTANSPGPTPQDVAKKLKTDNIESHSLSVPRDRSLLPPEVWQRIFTFLHPKSLGYVLQVNRRFNTYLDAESPFHCRTAHRGCIKIIKPDAIWRSCRRRFCPRMPGPIRGKSEIEMWRLCCATSCQSCGMTAVSPQSRAMNDSRSLGPGPDGLVAVFSFGTACCGKCLLEKSVKEIDLLLSSTTPSSLMPALGHIFVTSELHVLYTSMVTARSNGGRHKMTKLFWAAQIEQTKTELQLAKTLGPAAVEEWLKGLETRGKESRMDAARWEKWAAAGGLAQMCNRMRQPCIVATTSSRRAEDSASRCHSRSAAVTSSQIAASGQLPLDARRGMTGTHPLESSGRPDMKMDEGATLKALRRADIERRAMLIDPPLPPNTLVHMPSFRDAMQVKAPLPLDDDAWALLKHRLLAERAAAETKEDGIRATARTENLIGKSKVVTDAEWDDIQGPVRASMAKYADEIIRNSWKKGRRVNKENSARFAADILLHVRNRFYADVARDTAAAVAEGRQPHIDPAEGPFTQKLTLENMKWVFDMKVKSHTERHRKELFLCNGCDSSRYYGFEGVIQHYAAKHTKSLSLGNVVSRGQWLPPARGSHTLSTIYSHHQVLKAKEAMMELHGMN</sequence>
<feature type="region of interest" description="Disordered" evidence="2">
    <location>
        <begin position="376"/>
        <end position="401"/>
    </location>
</feature>
<dbReference type="PROSITE" id="PS50181">
    <property type="entry name" value="FBOX"/>
    <property type="match status" value="1"/>
</dbReference>
<reference evidence="6" key="2">
    <citation type="journal article" date="2019" name="Mol. Plant Microbe Interact.">
        <title>Genome sequence resources for four phytopathogenic fungi from the Colletotrichum orbiculare species complex.</title>
        <authorList>
            <person name="Gan P."/>
            <person name="Tsushima A."/>
            <person name="Narusaka M."/>
            <person name="Narusaka Y."/>
            <person name="Takano Y."/>
            <person name="Kubo Y."/>
            <person name="Shirasu K."/>
        </authorList>
    </citation>
    <scope>GENOME REANNOTATION</scope>
    <source>
        <strain evidence="6">104-T / ATCC 96160 / CBS 514.97 / LARS 414 / MAFF 240422</strain>
    </source>
</reference>
<feature type="compositionally biased region" description="Basic and acidic residues" evidence="2">
    <location>
        <begin position="160"/>
        <end position="191"/>
    </location>
</feature>
<dbReference type="Gene3D" id="1.20.1390.10">
    <property type="entry name" value="PWI domain"/>
    <property type="match status" value="1"/>
</dbReference>
<dbReference type="InterPro" id="IPR001810">
    <property type="entry name" value="F-box_dom"/>
</dbReference>
<organism evidence="5 6">
    <name type="scientific">Colletotrichum orbiculare (strain 104-T / ATCC 96160 / CBS 514.97 / LARS 414 / MAFF 240422)</name>
    <name type="common">Cucumber anthracnose fungus</name>
    <name type="synonym">Colletotrichum lagenarium</name>
    <dbReference type="NCBI Taxonomy" id="1213857"/>
    <lineage>
        <taxon>Eukaryota</taxon>
        <taxon>Fungi</taxon>
        <taxon>Dikarya</taxon>
        <taxon>Ascomycota</taxon>
        <taxon>Pezizomycotina</taxon>
        <taxon>Sordariomycetes</taxon>
        <taxon>Hypocreomycetidae</taxon>
        <taxon>Glomerellales</taxon>
        <taxon>Glomerellaceae</taxon>
        <taxon>Colletotrichum</taxon>
        <taxon>Colletotrichum orbiculare species complex</taxon>
    </lineage>
</organism>
<dbReference type="OrthoDB" id="2322499at2759"/>
<dbReference type="InterPro" id="IPR002483">
    <property type="entry name" value="PWI_dom"/>
</dbReference>
<feature type="region of interest" description="Disordered" evidence="2">
    <location>
        <begin position="330"/>
        <end position="349"/>
    </location>
</feature>
<dbReference type="InterPro" id="IPR052225">
    <property type="entry name" value="Ser/Arg_repetitive_matrix"/>
</dbReference>
<dbReference type="GO" id="GO:0005681">
    <property type="term" value="C:spliceosomal complex"/>
    <property type="evidence" value="ECO:0007669"/>
    <property type="project" value="TreeGrafter"/>
</dbReference>
<feature type="compositionally biased region" description="Basic and acidic residues" evidence="2">
    <location>
        <begin position="143"/>
        <end position="153"/>
    </location>
</feature>
<evidence type="ECO:0000313" key="6">
    <source>
        <dbReference type="Proteomes" id="UP000014480"/>
    </source>
</evidence>
<evidence type="ECO:0000256" key="1">
    <source>
        <dbReference type="ARBA" id="ARBA00022664"/>
    </source>
</evidence>
<dbReference type="SUPFAM" id="SSF101233">
    <property type="entry name" value="PWI domain"/>
    <property type="match status" value="1"/>
</dbReference>
<dbReference type="SUPFAM" id="SSF81383">
    <property type="entry name" value="F-box domain"/>
    <property type="match status" value="1"/>
</dbReference>
<dbReference type="PANTHER" id="PTHR23148">
    <property type="entry name" value="SERINE/ARGININE REGULATED NUCLEAR MATRIX PROTEIN"/>
    <property type="match status" value="1"/>
</dbReference>
<feature type="domain" description="PWI" evidence="4">
    <location>
        <begin position="1"/>
        <end position="87"/>
    </location>
</feature>
<evidence type="ECO:0000259" key="4">
    <source>
        <dbReference type="PROSITE" id="PS51025"/>
    </source>
</evidence>
<gene>
    <name evidence="5" type="primary">SRRM1</name>
    <name evidence="5" type="ORF">Cob_v003628</name>
</gene>
<proteinExistence type="predicted"/>
<dbReference type="STRING" id="1213857.A0A484FZT6"/>
<reference evidence="6" key="1">
    <citation type="journal article" date="2013" name="New Phytol.">
        <title>Comparative genomic and transcriptomic analyses reveal the hemibiotrophic stage shift of Colletotrichum fungi.</title>
        <authorList>
            <person name="Gan P."/>
            <person name="Ikeda K."/>
            <person name="Irieda H."/>
            <person name="Narusaka M."/>
            <person name="O'Connell R.J."/>
            <person name="Narusaka Y."/>
            <person name="Takano Y."/>
            <person name="Kubo Y."/>
            <person name="Shirasu K."/>
        </authorList>
    </citation>
    <scope>NUCLEOTIDE SEQUENCE [LARGE SCALE GENOMIC DNA]</scope>
    <source>
        <strain evidence="6">104-T / ATCC 96160 / CBS 514.97 / LARS 414 / MAFF 240422</strain>
    </source>
</reference>
<comment type="caution">
    <text evidence="5">The sequence shown here is derived from an EMBL/GenBank/DDBJ whole genome shotgun (WGS) entry which is preliminary data.</text>
</comment>
<feature type="compositionally biased region" description="Basic and acidic residues" evidence="2">
    <location>
        <begin position="101"/>
        <end position="135"/>
    </location>
</feature>
<dbReference type="GO" id="GO:0006397">
    <property type="term" value="P:mRNA processing"/>
    <property type="evidence" value="ECO:0007669"/>
    <property type="project" value="UniProtKB-KW"/>
</dbReference>
<keyword evidence="6" id="KW-1185">Reference proteome</keyword>
<feature type="region of interest" description="Disordered" evidence="2">
    <location>
        <begin position="712"/>
        <end position="732"/>
    </location>
</feature>
<dbReference type="CDD" id="cd09917">
    <property type="entry name" value="F-box_SF"/>
    <property type="match status" value="1"/>
</dbReference>
<dbReference type="SMART" id="SM00311">
    <property type="entry name" value="PWI"/>
    <property type="match status" value="1"/>
</dbReference>
<dbReference type="InterPro" id="IPR036047">
    <property type="entry name" value="F-box-like_dom_sf"/>
</dbReference>
<protein>
    <submittedName>
        <fullName evidence="5">Serine/arginine repetitive matrix protein 1</fullName>
    </submittedName>
</protein>
<feature type="domain" description="F-box" evidence="3">
    <location>
        <begin position="417"/>
        <end position="463"/>
    </location>
</feature>
<dbReference type="PROSITE" id="PS51025">
    <property type="entry name" value="PWI"/>
    <property type="match status" value="1"/>
</dbReference>
<keyword evidence="1" id="KW-0507">mRNA processing</keyword>
<dbReference type="InterPro" id="IPR036483">
    <property type="entry name" value="PWI_dom_sf"/>
</dbReference>
<evidence type="ECO:0000256" key="2">
    <source>
        <dbReference type="SAM" id="MobiDB-lite"/>
    </source>
</evidence>
<dbReference type="GO" id="GO:0048024">
    <property type="term" value="P:regulation of mRNA splicing, via spliceosome"/>
    <property type="evidence" value="ECO:0007669"/>
    <property type="project" value="TreeGrafter"/>
</dbReference>
<feature type="region of interest" description="Disordered" evidence="2">
    <location>
        <begin position="101"/>
        <end position="196"/>
    </location>
</feature>
<dbReference type="Gene3D" id="1.20.1280.50">
    <property type="match status" value="1"/>
</dbReference>
<dbReference type="Proteomes" id="UP000014480">
    <property type="component" value="Unassembled WGS sequence"/>
</dbReference>
<name>A0A484FZT6_COLOR</name>